<evidence type="ECO:0000256" key="1">
    <source>
        <dbReference type="ARBA" id="ARBA00001974"/>
    </source>
</evidence>
<gene>
    <name evidence="7" type="ORF">MFIFM68171_08604</name>
</gene>
<dbReference type="Gene3D" id="3.50.50.60">
    <property type="entry name" value="FAD/NAD(P)-binding domain"/>
    <property type="match status" value="1"/>
</dbReference>
<evidence type="ECO:0000313" key="7">
    <source>
        <dbReference type="EMBL" id="GAB1318394.1"/>
    </source>
</evidence>
<dbReference type="PROSITE" id="PS00624">
    <property type="entry name" value="GMC_OXRED_2"/>
    <property type="match status" value="1"/>
</dbReference>
<dbReference type="InterPro" id="IPR012132">
    <property type="entry name" value="GMC_OxRdtase"/>
</dbReference>
<dbReference type="GeneID" id="98179347"/>
<dbReference type="SUPFAM" id="SSF51905">
    <property type="entry name" value="FAD/NAD(P)-binding domain"/>
    <property type="match status" value="1"/>
</dbReference>
<proteinExistence type="inferred from homology"/>
<feature type="domain" description="Glucose-methanol-choline oxidoreductase N-terminal" evidence="6">
    <location>
        <begin position="93"/>
        <end position="107"/>
    </location>
</feature>
<dbReference type="InterPro" id="IPR000172">
    <property type="entry name" value="GMC_OxRdtase_N"/>
</dbReference>
<keyword evidence="3" id="KW-0285">Flavoprotein</keyword>
<dbReference type="Proteomes" id="UP001628179">
    <property type="component" value="Unassembled WGS sequence"/>
</dbReference>
<dbReference type="InterPro" id="IPR036188">
    <property type="entry name" value="FAD/NAD-bd_sf"/>
</dbReference>
<dbReference type="RefSeq" id="XP_070920125.1">
    <property type="nucleotide sequence ID" value="XM_071064024.1"/>
</dbReference>
<name>A0ABQ0GKX3_9PEZI</name>
<evidence type="ECO:0000256" key="4">
    <source>
        <dbReference type="ARBA" id="ARBA00022827"/>
    </source>
</evidence>
<dbReference type="PANTHER" id="PTHR11552:SF201">
    <property type="entry name" value="GLUCOSE-METHANOL-CHOLINE OXIDOREDUCTASE N-TERMINAL DOMAIN-CONTAINING PROTEIN"/>
    <property type="match status" value="1"/>
</dbReference>
<keyword evidence="4" id="KW-0274">FAD</keyword>
<evidence type="ECO:0000256" key="2">
    <source>
        <dbReference type="ARBA" id="ARBA00010790"/>
    </source>
</evidence>
<comment type="caution">
    <text evidence="7">The sequence shown here is derived from an EMBL/GenBank/DDBJ whole genome shotgun (WGS) entry which is preliminary data.</text>
</comment>
<dbReference type="PIRSF" id="PIRSF000137">
    <property type="entry name" value="Alcohol_oxidase"/>
    <property type="match status" value="1"/>
</dbReference>
<dbReference type="EMBL" id="BAAFSV010000005">
    <property type="protein sequence ID" value="GAB1318394.1"/>
    <property type="molecule type" value="Genomic_DNA"/>
</dbReference>
<protein>
    <submittedName>
        <fullName evidence="7">Glucose-methanol-choline oxidoreductase N-terminal domain-containing protein</fullName>
    </submittedName>
</protein>
<dbReference type="Pfam" id="PF05199">
    <property type="entry name" value="GMC_oxred_C"/>
    <property type="match status" value="1"/>
</dbReference>
<dbReference type="Gene3D" id="3.30.560.10">
    <property type="entry name" value="Glucose Oxidase, domain 3"/>
    <property type="match status" value="1"/>
</dbReference>
<evidence type="ECO:0000256" key="3">
    <source>
        <dbReference type="ARBA" id="ARBA00022630"/>
    </source>
</evidence>
<keyword evidence="8" id="KW-1185">Reference proteome</keyword>
<sequence length="420" mass="45895">MGIRSNPAHLDGSNIGVWTTICAVNPESGTRSYAAHYCSPPPANLHILTQALVEEVVLEQRGCDGWTATGVRFIYHGKTFTVSAAREVILSAGSVQSPQLLELSGVGRPDVLSVAKIPLKVDSPNVGENLQEHIMLPLIFEVDPELAQSDDLLDKDVLAAALEQYLRDRSGPLTVLPCSMSYLPVSQFVTVRDLENMLVKSKDMACFRPDQRSILSSRFAADKKLGQVEYVFDLGNWNPSFHPDAATGKRYCTMLQILQYPFSRGSIHIIPNKDGSESSASQQPAIDPQYYTGPHGELDLEVMIHGARFAQDVCRTKPLSDIIRGPAHPSESVTAEEDLRAWITQNTITDWHPIGTCAMGGREGRAAGVVDERLRVYGVRGLRVVDASIMPLHISAHLQATVYAIAEKAADMIIEDIKGG</sequence>
<dbReference type="InterPro" id="IPR007867">
    <property type="entry name" value="GMC_OxRtase_C"/>
</dbReference>
<dbReference type="SUPFAM" id="SSF54373">
    <property type="entry name" value="FAD-linked reductases, C-terminal domain"/>
    <property type="match status" value="1"/>
</dbReference>
<reference evidence="7 8" key="1">
    <citation type="submission" date="2024-09" db="EMBL/GenBank/DDBJ databases">
        <title>Itraconazole resistance in Madurella fahalii resulting from another homologue of gene encoding cytochrome P450 14-alpha sterol demethylase (CYP51).</title>
        <authorList>
            <person name="Yoshioka I."/>
            <person name="Fahal A.H."/>
            <person name="Kaneko S."/>
            <person name="Yaguchi T."/>
        </authorList>
    </citation>
    <scope>NUCLEOTIDE SEQUENCE [LARGE SCALE GENOMIC DNA]</scope>
    <source>
        <strain evidence="7 8">IFM 68171</strain>
    </source>
</reference>
<accession>A0ABQ0GKX3</accession>
<evidence type="ECO:0000313" key="8">
    <source>
        <dbReference type="Proteomes" id="UP001628179"/>
    </source>
</evidence>
<dbReference type="Pfam" id="PF00732">
    <property type="entry name" value="GMC_oxred_N"/>
    <property type="match status" value="1"/>
</dbReference>
<evidence type="ECO:0000256" key="5">
    <source>
        <dbReference type="ARBA" id="ARBA00023002"/>
    </source>
</evidence>
<evidence type="ECO:0000259" key="6">
    <source>
        <dbReference type="PROSITE" id="PS00624"/>
    </source>
</evidence>
<dbReference type="PANTHER" id="PTHR11552">
    <property type="entry name" value="GLUCOSE-METHANOL-CHOLINE GMC OXIDOREDUCTASE"/>
    <property type="match status" value="1"/>
</dbReference>
<comment type="similarity">
    <text evidence="2">Belongs to the GMC oxidoreductase family.</text>
</comment>
<comment type="cofactor">
    <cofactor evidence="1">
        <name>FAD</name>
        <dbReference type="ChEBI" id="CHEBI:57692"/>
    </cofactor>
</comment>
<organism evidence="7 8">
    <name type="scientific">Madurella fahalii</name>
    <dbReference type="NCBI Taxonomy" id="1157608"/>
    <lineage>
        <taxon>Eukaryota</taxon>
        <taxon>Fungi</taxon>
        <taxon>Dikarya</taxon>
        <taxon>Ascomycota</taxon>
        <taxon>Pezizomycotina</taxon>
        <taxon>Sordariomycetes</taxon>
        <taxon>Sordariomycetidae</taxon>
        <taxon>Sordariales</taxon>
        <taxon>Sordariales incertae sedis</taxon>
        <taxon>Madurella</taxon>
    </lineage>
</organism>
<keyword evidence="5" id="KW-0560">Oxidoreductase</keyword>